<gene>
    <name evidence="1" type="ORF">RSSM_06608</name>
</gene>
<reference evidence="1 2" key="1">
    <citation type="journal article" date="2013" name="Mar. Genomics">
        <title>Expression of sulfatases in Rhodopirellula baltica and the diversity of sulfatases in the genus Rhodopirellula.</title>
        <authorList>
            <person name="Wegner C.E."/>
            <person name="Richter-Heitmann T."/>
            <person name="Klindworth A."/>
            <person name="Klockow C."/>
            <person name="Richter M."/>
            <person name="Achstetter T."/>
            <person name="Glockner F.O."/>
            <person name="Harder J."/>
        </authorList>
    </citation>
    <scope>NUCLEOTIDE SEQUENCE [LARGE SCALE GENOMIC DNA]</scope>
    <source>
        <strain evidence="1 2">SM41</strain>
    </source>
</reference>
<keyword evidence="2" id="KW-1185">Reference proteome</keyword>
<dbReference type="PATRIC" id="fig|1263870.3.peg.7013"/>
<evidence type="ECO:0000313" key="1">
    <source>
        <dbReference type="EMBL" id="EMI51975.1"/>
    </source>
</evidence>
<sequence>MFGGIGKRVPQNHAAALGSQPVWQSTTVNKVPLIGCFFGLIANVACDKPPNILIA</sequence>
<dbReference type="AlphaFoldDB" id="M5TS40"/>
<protein>
    <submittedName>
        <fullName evidence="1">Uncharacterized protein</fullName>
    </submittedName>
</protein>
<accession>M5TS40</accession>
<name>M5TS40_9BACT</name>
<dbReference type="Proteomes" id="UP000011885">
    <property type="component" value="Unassembled WGS sequence"/>
</dbReference>
<dbReference type="EMBL" id="ANOH01000462">
    <property type="protein sequence ID" value="EMI51975.1"/>
    <property type="molecule type" value="Genomic_DNA"/>
</dbReference>
<proteinExistence type="predicted"/>
<organism evidence="1 2">
    <name type="scientific">Rhodopirellula sallentina SM41</name>
    <dbReference type="NCBI Taxonomy" id="1263870"/>
    <lineage>
        <taxon>Bacteria</taxon>
        <taxon>Pseudomonadati</taxon>
        <taxon>Planctomycetota</taxon>
        <taxon>Planctomycetia</taxon>
        <taxon>Pirellulales</taxon>
        <taxon>Pirellulaceae</taxon>
        <taxon>Rhodopirellula</taxon>
    </lineage>
</organism>
<comment type="caution">
    <text evidence="1">The sequence shown here is derived from an EMBL/GenBank/DDBJ whole genome shotgun (WGS) entry which is preliminary data.</text>
</comment>
<evidence type="ECO:0000313" key="2">
    <source>
        <dbReference type="Proteomes" id="UP000011885"/>
    </source>
</evidence>